<dbReference type="GO" id="GO:0004519">
    <property type="term" value="F:endonuclease activity"/>
    <property type="evidence" value="ECO:0007669"/>
    <property type="project" value="UniProtKB-KW"/>
</dbReference>
<keyword evidence="1" id="KW-0150">Chloroplast</keyword>
<reference evidence="1" key="1">
    <citation type="journal article" date="2015" name="BMC Evol. Biol.">
        <title>Chloroplast phylogenomic analysis of chlorophyte green algae identifies a novel lineage sister to the Sphaeropleales (Chlorophyceae).</title>
        <authorList>
            <person name="Lemieux C."/>
            <person name="Vincent A.T."/>
            <person name="Labarre A."/>
            <person name="Otis C."/>
            <person name="Turmel M."/>
        </authorList>
    </citation>
    <scope>NUCLEOTIDE SEQUENCE</scope>
</reference>
<gene>
    <name evidence="1" type="primary">orf136</name>
</gene>
<dbReference type="AlphaFoldDB" id="A0A0S2IBQ9"/>
<protein>
    <submittedName>
        <fullName evidence="1">Putative HNH homing endonuclease</fullName>
    </submittedName>
</protein>
<organism evidence="1">
    <name type="scientific">Microglena monadina</name>
    <dbReference type="NCBI Taxonomy" id="47904"/>
    <lineage>
        <taxon>Eukaryota</taxon>
        <taxon>Viridiplantae</taxon>
        <taxon>Chlorophyta</taxon>
        <taxon>core chlorophytes</taxon>
        <taxon>Chlorophyceae</taxon>
        <taxon>CS clade</taxon>
        <taxon>Chlamydomonadales</taxon>
        <taxon>Chlamydomonadaceae</taxon>
        <taxon>Microglena</taxon>
    </lineage>
</organism>
<keyword evidence="1" id="KW-0378">Hydrolase</keyword>
<sequence>MCCNRNSKTENWRFSGSSFILYCAKENQDLIYVIENRIVLEKNLHTYFHKIYKFGGNTIDQFQDFLLFILSEQEKTPFTLISSQANPEGLEGSETRAYDPERVMKLHERLERVLETLYDIVRNSLETRRVWYKEPI</sequence>
<keyword evidence="1" id="KW-0540">Nuclease</keyword>
<keyword evidence="1" id="KW-0934">Plastid</keyword>
<keyword evidence="1" id="KW-0255">Endonuclease</keyword>
<geneLocation type="chloroplast" evidence="1"/>
<name>A0A0S2IBQ9_9CHLO</name>
<accession>A0A0S2IBQ9</accession>
<proteinExistence type="predicted"/>
<evidence type="ECO:0000313" key="1">
    <source>
        <dbReference type="EMBL" id="ALO20955.1"/>
    </source>
</evidence>
<dbReference type="EMBL" id="KT624746">
    <property type="protein sequence ID" value="ALO20955.1"/>
    <property type="molecule type" value="Genomic_DNA"/>
</dbReference>